<sequence length="280" mass="32538">MKSVLYSLCRVISMDDIIYRLLLLLNNSREKNIYHTIARTIIEDIKNIPTMNINKLAQDCYTTPSSVTNFCKKLGYCGFVEFKEYTENILKSYGIKNSDKINQISHENLAKPNTDNLLDKVIKDISLANETIDYRMVDKLVDLIYTHKNIAMFGTHMSLALTNGIQTDFFFLGKYINVWSDVKEQYINAGELDSSYLAIILSPSGRFLTRSADIMNRLRENKVKMAFITGQHENVDIHKDDMTIFMSKDKDTDKYYMTDRYALLYTLDYILLKYSEKYGN</sequence>
<dbReference type="GO" id="GO:0003677">
    <property type="term" value="F:DNA binding"/>
    <property type="evidence" value="ECO:0007669"/>
    <property type="project" value="UniProtKB-KW"/>
</dbReference>
<dbReference type="PROSITE" id="PS51071">
    <property type="entry name" value="HTH_RPIR"/>
    <property type="match status" value="1"/>
</dbReference>
<dbReference type="GO" id="GO:0097367">
    <property type="term" value="F:carbohydrate derivative binding"/>
    <property type="evidence" value="ECO:0007669"/>
    <property type="project" value="InterPro"/>
</dbReference>
<evidence type="ECO:0000313" key="3">
    <source>
        <dbReference type="Proteomes" id="UP000239471"/>
    </source>
</evidence>
<dbReference type="Pfam" id="PF01418">
    <property type="entry name" value="HTH_6"/>
    <property type="match status" value="1"/>
</dbReference>
<dbReference type="GO" id="GO:0003700">
    <property type="term" value="F:DNA-binding transcription factor activity"/>
    <property type="evidence" value="ECO:0007669"/>
    <property type="project" value="InterPro"/>
</dbReference>
<organism evidence="2 3">
    <name type="scientific">Clostridium vincentii</name>
    <dbReference type="NCBI Taxonomy" id="52704"/>
    <lineage>
        <taxon>Bacteria</taxon>
        <taxon>Bacillati</taxon>
        <taxon>Bacillota</taxon>
        <taxon>Clostridia</taxon>
        <taxon>Eubacteriales</taxon>
        <taxon>Clostridiaceae</taxon>
        <taxon>Clostridium</taxon>
    </lineage>
</organism>
<dbReference type="InterPro" id="IPR009057">
    <property type="entry name" value="Homeodomain-like_sf"/>
</dbReference>
<dbReference type="Gene3D" id="3.40.50.10490">
    <property type="entry name" value="Glucose-6-phosphate isomerase like protein, domain 1"/>
    <property type="match status" value="1"/>
</dbReference>
<proteinExistence type="predicted"/>
<dbReference type="InterPro" id="IPR047640">
    <property type="entry name" value="RpiR-like"/>
</dbReference>
<dbReference type="PANTHER" id="PTHR30514">
    <property type="entry name" value="GLUCOKINASE"/>
    <property type="match status" value="1"/>
</dbReference>
<dbReference type="InterPro" id="IPR000281">
    <property type="entry name" value="HTH_RpiR"/>
</dbReference>
<comment type="caution">
    <text evidence="2">The sequence shown here is derived from an EMBL/GenBank/DDBJ whole genome shotgun (WGS) entry which is preliminary data.</text>
</comment>
<reference evidence="2 3" key="1">
    <citation type="submission" date="2018-03" db="EMBL/GenBank/DDBJ databases">
        <title>Genome sequence of Clostridium vincentii DSM 10228.</title>
        <authorList>
            <person name="Poehlein A."/>
            <person name="Daniel R."/>
        </authorList>
    </citation>
    <scope>NUCLEOTIDE SEQUENCE [LARGE SCALE GENOMIC DNA]</scope>
    <source>
        <strain evidence="2 3">DSM 10228</strain>
    </source>
</reference>
<dbReference type="SUPFAM" id="SSF53697">
    <property type="entry name" value="SIS domain"/>
    <property type="match status" value="1"/>
</dbReference>
<dbReference type="AlphaFoldDB" id="A0A2T0BIR4"/>
<dbReference type="PANTHER" id="PTHR30514:SF1">
    <property type="entry name" value="HTH-TYPE TRANSCRIPTIONAL REGULATOR HEXR-RELATED"/>
    <property type="match status" value="1"/>
</dbReference>
<dbReference type="EMBL" id="PVXQ01000005">
    <property type="protein sequence ID" value="PRR83785.1"/>
    <property type="molecule type" value="Genomic_DNA"/>
</dbReference>
<dbReference type="GO" id="GO:1901135">
    <property type="term" value="P:carbohydrate derivative metabolic process"/>
    <property type="evidence" value="ECO:0007669"/>
    <property type="project" value="InterPro"/>
</dbReference>
<name>A0A2T0BIR4_9CLOT</name>
<accession>A0A2T0BIR4</accession>
<dbReference type="Gene3D" id="1.10.10.10">
    <property type="entry name" value="Winged helix-like DNA-binding domain superfamily/Winged helix DNA-binding domain"/>
    <property type="match status" value="1"/>
</dbReference>
<keyword evidence="3" id="KW-1185">Reference proteome</keyword>
<dbReference type="InterPro" id="IPR046348">
    <property type="entry name" value="SIS_dom_sf"/>
</dbReference>
<keyword evidence="2" id="KW-0238">DNA-binding</keyword>
<dbReference type="InterPro" id="IPR036388">
    <property type="entry name" value="WH-like_DNA-bd_sf"/>
</dbReference>
<dbReference type="SUPFAM" id="SSF46689">
    <property type="entry name" value="Homeodomain-like"/>
    <property type="match status" value="1"/>
</dbReference>
<evidence type="ECO:0000313" key="2">
    <source>
        <dbReference type="EMBL" id="PRR83785.1"/>
    </source>
</evidence>
<gene>
    <name evidence="2" type="ORF">CLVI_07320</name>
</gene>
<feature type="domain" description="HTH rpiR-type" evidence="1">
    <location>
        <begin position="17"/>
        <end position="93"/>
    </location>
</feature>
<evidence type="ECO:0000259" key="1">
    <source>
        <dbReference type="PROSITE" id="PS51071"/>
    </source>
</evidence>
<protein>
    <submittedName>
        <fullName evidence="2">DNA-binding transcriptional regulator HexR</fullName>
    </submittedName>
</protein>
<dbReference type="OrthoDB" id="63027at2"/>
<dbReference type="Proteomes" id="UP000239471">
    <property type="component" value="Unassembled WGS sequence"/>
</dbReference>